<name>A0ACC2L889_PERAE</name>
<keyword evidence="2" id="KW-1185">Reference proteome</keyword>
<dbReference type="Proteomes" id="UP001234297">
    <property type="component" value="Chromosome 7"/>
</dbReference>
<organism evidence="1 2">
    <name type="scientific">Persea americana</name>
    <name type="common">Avocado</name>
    <dbReference type="NCBI Taxonomy" id="3435"/>
    <lineage>
        <taxon>Eukaryota</taxon>
        <taxon>Viridiplantae</taxon>
        <taxon>Streptophyta</taxon>
        <taxon>Embryophyta</taxon>
        <taxon>Tracheophyta</taxon>
        <taxon>Spermatophyta</taxon>
        <taxon>Magnoliopsida</taxon>
        <taxon>Magnoliidae</taxon>
        <taxon>Laurales</taxon>
        <taxon>Lauraceae</taxon>
        <taxon>Persea</taxon>
    </lineage>
</organism>
<protein>
    <submittedName>
        <fullName evidence="1">Uncharacterized protein</fullName>
    </submittedName>
</protein>
<evidence type="ECO:0000313" key="2">
    <source>
        <dbReference type="Proteomes" id="UP001234297"/>
    </source>
</evidence>
<gene>
    <name evidence="1" type="ORF">MRB53_022586</name>
</gene>
<reference evidence="1 2" key="1">
    <citation type="journal article" date="2022" name="Hortic Res">
        <title>A haplotype resolved chromosomal level avocado genome allows analysis of novel avocado genes.</title>
        <authorList>
            <person name="Nath O."/>
            <person name="Fletcher S.J."/>
            <person name="Hayward A."/>
            <person name="Shaw L.M."/>
            <person name="Masouleh A.K."/>
            <person name="Furtado A."/>
            <person name="Henry R.J."/>
            <person name="Mitter N."/>
        </authorList>
    </citation>
    <scope>NUCLEOTIDE SEQUENCE [LARGE SCALE GENOMIC DNA]</scope>
    <source>
        <strain evidence="2">cv. Hass</strain>
    </source>
</reference>
<dbReference type="EMBL" id="CM056815">
    <property type="protein sequence ID" value="KAJ8629263.1"/>
    <property type="molecule type" value="Genomic_DNA"/>
</dbReference>
<proteinExistence type="predicted"/>
<comment type="caution">
    <text evidence="1">The sequence shown here is derived from an EMBL/GenBank/DDBJ whole genome shotgun (WGS) entry which is preliminary data.</text>
</comment>
<evidence type="ECO:0000313" key="1">
    <source>
        <dbReference type="EMBL" id="KAJ8629263.1"/>
    </source>
</evidence>
<sequence>MANPRKLVTMASKVASIRGRRRIMLPRNDSAKDSTATSKSRPEKGNFAVYTADGRRFAVPLAYLENPIFIELLKMSEEEFGLSGNAQITLPCDGVFMDYVVSLVQRCVCVKMWRRLW</sequence>
<accession>A0ACC2L889</accession>